<dbReference type="EMBL" id="MTKS01000011">
    <property type="protein sequence ID" value="RWX52452.1"/>
    <property type="molecule type" value="Genomic_DNA"/>
</dbReference>
<evidence type="ECO:0008006" key="3">
    <source>
        <dbReference type="Google" id="ProtNLM"/>
    </source>
</evidence>
<sequence length="305" mass="33390">MSVSAERPWGSHSLLLSLPAVIIKLNGLTKAQIHSLQGNYQRFFCEPSPITDEYCIECNVYQLDREPCISHKEVSWKGQYAPRQVRLGNGIELTGINFQAKIISPCSHKFSSISVVNEQDIAKTSVIENFLRILTAHQALSLKGLVLHSAGLVYDDLAFIFSGRSNAGKTTLTRKAYQHGARVLSDDINVLLPEGEGYRAYAVPFTGEFGRTLEHQGGQESYPVAGIILLEQGDGIRTEKVKNSDAVAALLAGCPFVNTVAEESASLFEAVINLVAHHSVIRLVSGRDDRIDEIMAAVKKELQAV</sequence>
<dbReference type="AlphaFoldDB" id="A0A444JHA5"/>
<name>A0A444JHA5_9BACT</name>
<dbReference type="Proteomes" id="UP000288892">
    <property type="component" value="Unassembled WGS sequence"/>
</dbReference>
<evidence type="ECO:0000313" key="2">
    <source>
        <dbReference type="Proteomes" id="UP000288892"/>
    </source>
</evidence>
<organism evidence="1 2">
    <name type="scientific">Candidatus Electrothrix marina</name>
    <dbReference type="NCBI Taxonomy" id="1859130"/>
    <lineage>
        <taxon>Bacteria</taxon>
        <taxon>Pseudomonadati</taxon>
        <taxon>Thermodesulfobacteriota</taxon>
        <taxon>Desulfobulbia</taxon>
        <taxon>Desulfobulbales</taxon>
        <taxon>Desulfobulbaceae</taxon>
        <taxon>Candidatus Electrothrix</taxon>
    </lineage>
</organism>
<gene>
    <name evidence="1" type="ORF">VU01_10116</name>
</gene>
<proteinExistence type="predicted"/>
<evidence type="ECO:0000313" key="1">
    <source>
        <dbReference type="EMBL" id="RWX52452.1"/>
    </source>
</evidence>
<comment type="caution">
    <text evidence="1">The sequence shown here is derived from an EMBL/GenBank/DDBJ whole genome shotgun (WGS) entry which is preliminary data.</text>
</comment>
<reference evidence="1 2" key="1">
    <citation type="submission" date="2017-01" db="EMBL/GenBank/DDBJ databases">
        <title>The cable genome- insights into the physiology and evolution of filamentous bacteria capable of sulfide oxidation via long distance electron transfer.</title>
        <authorList>
            <person name="Schreiber L."/>
            <person name="Bjerg J.T."/>
            <person name="Boggild A."/>
            <person name="Van De Vossenberg J."/>
            <person name="Meysman F."/>
            <person name="Nielsen L.P."/>
            <person name="Schramm A."/>
            <person name="Kjeldsen K.U."/>
        </authorList>
    </citation>
    <scope>NUCLEOTIDE SEQUENCE [LARGE SCALE GENOMIC DNA]</scope>
    <source>
        <strain evidence="1">A5</strain>
    </source>
</reference>
<protein>
    <recommendedName>
        <fullName evidence="3">Hpr(Ser) kinase/phosphatase</fullName>
    </recommendedName>
</protein>
<dbReference type="Gene3D" id="3.40.50.300">
    <property type="entry name" value="P-loop containing nucleotide triphosphate hydrolases"/>
    <property type="match status" value="1"/>
</dbReference>
<keyword evidence="2" id="KW-1185">Reference proteome</keyword>
<dbReference type="InterPro" id="IPR027417">
    <property type="entry name" value="P-loop_NTPase"/>
</dbReference>
<dbReference type="SUPFAM" id="SSF53795">
    <property type="entry name" value="PEP carboxykinase-like"/>
    <property type="match status" value="1"/>
</dbReference>
<accession>A0A444JHA5</accession>